<name>A0A0A2V2E1_PARBA</name>
<proteinExistence type="predicted"/>
<evidence type="ECO:0000313" key="1">
    <source>
        <dbReference type="EMBL" id="KGQ01971.1"/>
    </source>
</evidence>
<dbReference type="EMBL" id="KN293993">
    <property type="protein sequence ID" value="KGQ01971.1"/>
    <property type="molecule type" value="Genomic_DNA"/>
</dbReference>
<dbReference type="RefSeq" id="XP_015703450.1">
    <property type="nucleotide sequence ID" value="XM_015846843.1"/>
</dbReference>
<gene>
    <name evidence="1" type="ORF">PAAG_11143</name>
</gene>
<protein>
    <submittedName>
        <fullName evidence="1">Uncharacterized protein</fullName>
    </submittedName>
</protein>
<reference evidence="1 2" key="1">
    <citation type="journal article" date="2011" name="PLoS Genet.">
        <title>Comparative genomic analysis of human fungal pathogens causing paracoccidioidomycosis.</title>
        <authorList>
            <person name="Desjardins C.A."/>
            <person name="Champion M.D."/>
            <person name="Holder J.W."/>
            <person name="Muszewska A."/>
            <person name="Goldberg J."/>
            <person name="Bailao A.M."/>
            <person name="Brigido M.M."/>
            <person name="Ferreira M.E."/>
            <person name="Garcia A.M."/>
            <person name="Grynberg M."/>
            <person name="Gujja S."/>
            <person name="Heiman D.I."/>
            <person name="Henn M.R."/>
            <person name="Kodira C.D."/>
            <person name="Leon-Narvaez H."/>
            <person name="Longo L.V."/>
            <person name="Ma L.J."/>
            <person name="Malavazi I."/>
            <person name="Matsuo A.L."/>
            <person name="Morais F.V."/>
            <person name="Pereira M."/>
            <person name="Rodriguez-Brito S."/>
            <person name="Sakthikumar S."/>
            <person name="Salem-Izacc S.M."/>
            <person name="Sykes S.M."/>
            <person name="Teixeira M.M."/>
            <person name="Vallejo M.C."/>
            <person name="Walter M.E."/>
            <person name="Yandava C."/>
            <person name="Young S."/>
            <person name="Zeng Q."/>
            <person name="Zucker J."/>
            <person name="Felipe M.S."/>
            <person name="Goldman G.H."/>
            <person name="Haas B.J."/>
            <person name="McEwen J.G."/>
            <person name="Nino-Vega G."/>
            <person name="Puccia R."/>
            <person name="San-Blas G."/>
            <person name="Soares C.M."/>
            <person name="Birren B.W."/>
            <person name="Cuomo C.A."/>
        </authorList>
    </citation>
    <scope>NUCLEOTIDE SEQUENCE [LARGE SCALE GENOMIC DNA]</scope>
    <source>
        <strain evidence="2">ATCC MYA-826 / Pb01</strain>
    </source>
</reference>
<evidence type="ECO:0000313" key="2">
    <source>
        <dbReference type="Proteomes" id="UP000002059"/>
    </source>
</evidence>
<dbReference type="KEGG" id="pbl:PAAG_11143"/>
<dbReference type="VEuPathDB" id="FungiDB:PAAG_11143"/>
<accession>A0A0A2V2E1</accession>
<dbReference type="AlphaFoldDB" id="A0A0A2V2E1"/>
<dbReference type="Proteomes" id="UP000002059">
    <property type="component" value="Partially assembled WGS sequence"/>
</dbReference>
<dbReference type="HOGENOM" id="CLU_2278296_0_0_1"/>
<dbReference type="GeneID" id="26970251"/>
<sequence>MDLTPYIHGCVDELARLLPEDMDAIPFRNAHMGEKSQADSKNQRKNQNLHSCKGPRLLITLICGFIACHHTSTAFLGWTIYFAQNIGITVSGERCEWLHVHG</sequence>
<organism evidence="1 2">
    <name type="scientific">Paracoccidioides lutzii (strain ATCC MYA-826 / Pb01)</name>
    <name type="common">Paracoccidioides brasiliensis</name>
    <dbReference type="NCBI Taxonomy" id="502779"/>
    <lineage>
        <taxon>Eukaryota</taxon>
        <taxon>Fungi</taxon>
        <taxon>Dikarya</taxon>
        <taxon>Ascomycota</taxon>
        <taxon>Pezizomycotina</taxon>
        <taxon>Eurotiomycetes</taxon>
        <taxon>Eurotiomycetidae</taxon>
        <taxon>Onygenales</taxon>
        <taxon>Ajellomycetaceae</taxon>
        <taxon>Paracoccidioides</taxon>
    </lineage>
</organism>
<keyword evidence="2" id="KW-1185">Reference proteome</keyword>